<name>A0A0C2IAZ5_9PEZI</name>
<gene>
    <name evidence="2" type="ORF">SPBR_08698</name>
</gene>
<reference evidence="2 3" key="1">
    <citation type="journal article" date="2014" name="BMC Genomics">
        <title>Comparative genomics of the major fungal agents of human and animal Sporotrichosis: Sporothrix schenckii and Sporothrix brasiliensis.</title>
        <authorList>
            <person name="Teixeira M.M."/>
            <person name="de Almeida L.G."/>
            <person name="Kubitschek-Barreira P."/>
            <person name="Alves F.L."/>
            <person name="Kioshima E.S."/>
            <person name="Abadio A.K."/>
            <person name="Fernandes L."/>
            <person name="Derengowski L.S."/>
            <person name="Ferreira K.S."/>
            <person name="Souza R.C."/>
            <person name="Ruiz J.C."/>
            <person name="de Andrade N.C."/>
            <person name="Paes H.C."/>
            <person name="Nicola A.M."/>
            <person name="Albuquerque P."/>
            <person name="Gerber A.L."/>
            <person name="Martins V.P."/>
            <person name="Peconick L.D."/>
            <person name="Neto A.V."/>
            <person name="Chaucanez C.B."/>
            <person name="Silva P.A."/>
            <person name="Cunha O.L."/>
            <person name="de Oliveira F.F."/>
            <person name="dos Santos T.C."/>
            <person name="Barros A.L."/>
            <person name="Soares M.A."/>
            <person name="de Oliveira L.M."/>
            <person name="Marini M.M."/>
            <person name="Villalobos-Duno H."/>
            <person name="Cunha M.M."/>
            <person name="de Hoog S."/>
            <person name="da Silveira J.F."/>
            <person name="Henrissat B."/>
            <person name="Nino-Vega G.A."/>
            <person name="Cisalpino P.S."/>
            <person name="Mora-Montes H.M."/>
            <person name="Almeida S.R."/>
            <person name="Stajich J.E."/>
            <person name="Lopes-Bezerra L.M."/>
            <person name="Vasconcelos A.T."/>
            <person name="Felipe M.S."/>
        </authorList>
    </citation>
    <scope>NUCLEOTIDE SEQUENCE [LARGE SCALE GENOMIC DNA]</scope>
    <source>
        <strain evidence="2 3">5110</strain>
    </source>
</reference>
<dbReference type="OrthoDB" id="4708729at2759"/>
<comment type="caution">
    <text evidence="2">The sequence shown here is derived from an EMBL/GenBank/DDBJ whole genome shotgun (WGS) entry which is preliminary data.</text>
</comment>
<dbReference type="EMBL" id="AWTV01000011">
    <property type="protein sequence ID" value="KIH86421.1"/>
    <property type="molecule type" value="Genomic_DNA"/>
</dbReference>
<evidence type="ECO:0000313" key="2">
    <source>
        <dbReference type="EMBL" id="KIH86421.1"/>
    </source>
</evidence>
<accession>A0A0C2IAZ5</accession>
<dbReference type="GeneID" id="63681857"/>
<dbReference type="RefSeq" id="XP_040614431.1">
    <property type="nucleotide sequence ID" value="XM_040766936.1"/>
</dbReference>
<dbReference type="Proteomes" id="UP000031575">
    <property type="component" value="Unassembled WGS sequence"/>
</dbReference>
<proteinExistence type="predicted"/>
<organism evidence="2 3">
    <name type="scientific">Sporothrix brasiliensis 5110</name>
    <dbReference type="NCBI Taxonomy" id="1398154"/>
    <lineage>
        <taxon>Eukaryota</taxon>
        <taxon>Fungi</taxon>
        <taxon>Dikarya</taxon>
        <taxon>Ascomycota</taxon>
        <taxon>Pezizomycotina</taxon>
        <taxon>Sordariomycetes</taxon>
        <taxon>Sordariomycetidae</taxon>
        <taxon>Ophiostomatales</taxon>
        <taxon>Ophiostomataceae</taxon>
        <taxon>Sporothrix</taxon>
    </lineage>
</organism>
<evidence type="ECO:0000313" key="3">
    <source>
        <dbReference type="Proteomes" id="UP000031575"/>
    </source>
</evidence>
<dbReference type="HOGENOM" id="CLU_1435290_0_0_1"/>
<dbReference type="VEuPathDB" id="FungiDB:SPBR_08698"/>
<dbReference type="AlphaFoldDB" id="A0A0C2IAZ5"/>
<keyword evidence="3" id="KW-1185">Reference proteome</keyword>
<evidence type="ECO:0000256" key="1">
    <source>
        <dbReference type="SAM" id="MobiDB-lite"/>
    </source>
</evidence>
<protein>
    <submittedName>
        <fullName evidence="2">Uncharacterized protein</fullName>
    </submittedName>
</protein>
<sequence>MLTCGQTGTPRGGEDGRPGGLPPPLYAQLMLHWLGLHAPRREILVKTNDSGVAIGQVLKFAGQRNPKVLLHHYLDDMSTIDGAAIFLGTNPRKDLTQDFRSATMKRNAQLPQTLPSEVKAALESQQEYARLSDKLERLAPERGTAAEAQRKQLNNERRKIVLTALKDYQMSQVQAYPTKTKEQRRCRCG</sequence>
<feature type="region of interest" description="Disordered" evidence="1">
    <location>
        <begin position="1"/>
        <end position="21"/>
    </location>
</feature>